<comment type="similarity">
    <text evidence="2">Belongs to the KdsC family.</text>
</comment>
<dbReference type="InterPro" id="IPR036412">
    <property type="entry name" value="HAD-like_sf"/>
</dbReference>
<dbReference type="GO" id="GO:0008781">
    <property type="term" value="F:N-acylneuraminate cytidylyltransferase activity"/>
    <property type="evidence" value="ECO:0007669"/>
    <property type="project" value="TreeGrafter"/>
</dbReference>
<evidence type="ECO:0000256" key="5">
    <source>
        <dbReference type="ARBA" id="ARBA00022801"/>
    </source>
</evidence>
<dbReference type="EMBL" id="SWBP01000004">
    <property type="protein sequence ID" value="TKB96994.1"/>
    <property type="molecule type" value="Genomic_DNA"/>
</dbReference>
<comment type="cofactor">
    <cofactor evidence="1 7">
        <name>Mg(2+)</name>
        <dbReference type="ChEBI" id="CHEBI:18420"/>
    </cofactor>
</comment>
<dbReference type="InterPro" id="IPR023214">
    <property type="entry name" value="HAD_sf"/>
</dbReference>
<evidence type="ECO:0000256" key="1">
    <source>
        <dbReference type="ARBA" id="ARBA00001946"/>
    </source>
</evidence>
<feature type="binding site" evidence="7">
    <location>
        <position position="107"/>
    </location>
    <ligand>
        <name>Mg(2+)</name>
        <dbReference type="ChEBI" id="CHEBI:18420"/>
    </ligand>
</feature>
<dbReference type="SUPFAM" id="SSF56784">
    <property type="entry name" value="HAD-like"/>
    <property type="match status" value="1"/>
</dbReference>
<dbReference type="Proteomes" id="UP000308181">
    <property type="component" value="Unassembled WGS sequence"/>
</dbReference>
<keyword evidence="4 7" id="KW-0479">Metal-binding</keyword>
<dbReference type="OrthoDB" id="9805604at2"/>
<evidence type="ECO:0000256" key="7">
    <source>
        <dbReference type="PIRSR" id="PIRSR006118-2"/>
    </source>
</evidence>
<dbReference type="Gene3D" id="3.40.50.1000">
    <property type="entry name" value="HAD superfamily/HAD-like"/>
    <property type="match status" value="1"/>
</dbReference>
<feature type="binding site" evidence="7">
    <location>
        <position position="16"/>
    </location>
    <ligand>
        <name>substrate</name>
    </ligand>
</feature>
<dbReference type="InterPro" id="IPR010023">
    <property type="entry name" value="KdsC_fam"/>
</dbReference>
<comment type="subunit">
    <text evidence="3">Homotetramer.</text>
</comment>
<sequence>MLEKLKDITTFIFDVDGVLTNGNILVTETGEQLRQYNIKDGYAIQLAIKKGYQVCVITGAKTQAVKLRLEGLGVQHIYLNASYKMEPFLDFLSKTSLKREEIVYVGDDLPDQEIMEQVAISVCPADGVQEIKAISSYISPFLGGTGVARDIIEKVLKVQGKWFIDKPDADDGSLDKVKL</sequence>
<evidence type="ECO:0000256" key="3">
    <source>
        <dbReference type="ARBA" id="ARBA00011881"/>
    </source>
</evidence>
<protein>
    <submittedName>
        <fullName evidence="8">3-deoxy-D-manno-octulosonate 8-phosphate phosphatase</fullName>
    </submittedName>
</protein>
<dbReference type="GO" id="GO:0016788">
    <property type="term" value="F:hydrolase activity, acting on ester bonds"/>
    <property type="evidence" value="ECO:0007669"/>
    <property type="project" value="InterPro"/>
</dbReference>
<proteinExistence type="inferred from homology"/>
<dbReference type="SFLD" id="SFLDG01136">
    <property type="entry name" value="C1.6:_Phosphoserine_Phosphatas"/>
    <property type="match status" value="1"/>
</dbReference>
<dbReference type="RefSeq" id="WP_136826959.1">
    <property type="nucleotide sequence ID" value="NZ_SWBP01000004.1"/>
</dbReference>
<organism evidence="8 9">
    <name type="scientific">Pedobacter cryophilus</name>
    <dbReference type="NCBI Taxonomy" id="2571271"/>
    <lineage>
        <taxon>Bacteria</taxon>
        <taxon>Pseudomonadati</taxon>
        <taxon>Bacteroidota</taxon>
        <taxon>Sphingobacteriia</taxon>
        <taxon>Sphingobacteriales</taxon>
        <taxon>Sphingobacteriaceae</taxon>
        <taxon>Pedobacter</taxon>
    </lineage>
</organism>
<dbReference type="FunFam" id="3.40.50.1000:FF:000029">
    <property type="entry name" value="3-deoxy-D-manno-octulosonate 8-phosphate phosphatase KdsC"/>
    <property type="match status" value="1"/>
</dbReference>
<dbReference type="NCBIfam" id="TIGR01670">
    <property type="entry name" value="KdsC-phosphatas"/>
    <property type="match status" value="1"/>
</dbReference>
<keyword evidence="9" id="KW-1185">Reference proteome</keyword>
<dbReference type="PANTHER" id="PTHR21485">
    <property type="entry name" value="HAD SUPERFAMILY MEMBERS CMAS AND KDSC"/>
    <property type="match status" value="1"/>
</dbReference>
<keyword evidence="6 7" id="KW-0460">Magnesium</keyword>
<name>A0A4U1BXA4_9SPHI</name>
<dbReference type="PIRSF" id="PIRSF006118">
    <property type="entry name" value="KDO8-P_Ptase"/>
    <property type="match status" value="1"/>
</dbReference>
<evidence type="ECO:0000256" key="6">
    <source>
        <dbReference type="ARBA" id="ARBA00022842"/>
    </source>
</evidence>
<accession>A0A4U1BXA4</accession>
<dbReference type="SFLD" id="SFLDG01138">
    <property type="entry name" value="C1.6.2:_Deoxy-d-mannose-octulo"/>
    <property type="match status" value="1"/>
</dbReference>
<dbReference type="SFLD" id="SFLDS00003">
    <property type="entry name" value="Haloacid_Dehalogenase"/>
    <property type="match status" value="1"/>
</dbReference>
<dbReference type="PANTHER" id="PTHR21485:SF3">
    <property type="entry name" value="N-ACYLNEURAMINATE CYTIDYLYLTRANSFERASE"/>
    <property type="match status" value="1"/>
</dbReference>
<evidence type="ECO:0000313" key="9">
    <source>
        <dbReference type="Proteomes" id="UP000308181"/>
    </source>
</evidence>
<gene>
    <name evidence="8" type="ORF">FA046_13060</name>
</gene>
<evidence type="ECO:0000256" key="4">
    <source>
        <dbReference type="ARBA" id="ARBA00022723"/>
    </source>
</evidence>
<evidence type="ECO:0000256" key="2">
    <source>
        <dbReference type="ARBA" id="ARBA00005893"/>
    </source>
</evidence>
<feature type="binding site" evidence="7">
    <location>
        <position position="14"/>
    </location>
    <ligand>
        <name>Mg(2+)</name>
        <dbReference type="ChEBI" id="CHEBI:18420"/>
    </ligand>
</feature>
<evidence type="ECO:0000313" key="8">
    <source>
        <dbReference type="EMBL" id="TKB96994.1"/>
    </source>
</evidence>
<reference evidence="8 9" key="1">
    <citation type="submission" date="2019-04" db="EMBL/GenBank/DDBJ databases">
        <title>Pedobacter sp. AR-3-17 sp. nov., isolated from Arctic soil.</title>
        <authorList>
            <person name="Dahal R.H."/>
            <person name="Kim D.-U."/>
        </authorList>
    </citation>
    <scope>NUCLEOTIDE SEQUENCE [LARGE SCALE GENOMIC DNA]</scope>
    <source>
        <strain evidence="8 9">AR-3-17</strain>
    </source>
</reference>
<dbReference type="GO" id="GO:0046872">
    <property type="term" value="F:metal ion binding"/>
    <property type="evidence" value="ECO:0007669"/>
    <property type="project" value="UniProtKB-KW"/>
</dbReference>
<dbReference type="Pfam" id="PF08282">
    <property type="entry name" value="Hydrolase_3"/>
    <property type="match status" value="1"/>
</dbReference>
<dbReference type="AlphaFoldDB" id="A0A4U1BXA4"/>
<keyword evidence="5" id="KW-0378">Hydrolase</keyword>
<dbReference type="InterPro" id="IPR050793">
    <property type="entry name" value="CMP-NeuNAc_synthase"/>
</dbReference>
<comment type="caution">
    <text evidence="8">The sequence shown here is derived from an EMBL/GenBank/DDBJ whole genome shotgun (WGS) entry which is preliminary data.</text>
</comment>